<protein>
    <recommendedName>
        <fullName evidence="3">Store-operated calcium entry-associated regulatory factor</fullName>
    </recommendedName>
    <alternativeName>
        <fullName evidence="13">Transmembrane protein 66</fullName>
    </alternativeName>
</protein>
<keyword evidence="8" id="KW-0256">Endoplasmic reticulum</keyword>
<organism evidence="17 18">
    <name type="scientific">Sphaerosporella brunnea</name>
    <dbReference type="NCBI Taxonomy" id="1250544"/>
    <lineage>
        <taxon>Eukaryota</taxon>
        <taxon>Fungi</taxon>
        <taxon>Dikarya</taxon>
        <taxon>Ascomycota</taxon>
        <taxon>Pezizomycotina</taxon>
        <taxon>Pezizomycetes</taxon>
        <taxon>Pezizales</taxon>
        <taxon>Pyronemataceae</taxon>
        <taxon>Sphaerosporella</taxon>
    </lineage>
</organism>
<evidence type="ECO:0000256" key="15">
    <source>
        <dbReference type="SAM" id="Phobius"/>
    </source>
</evidence>
<feature type="compositionally biased region" description="Pro residues" evidence="14">
    <location>
        <begin position="206"/>
        <end position="216"/>
    </location>
</feature>
<evidence type="ECO:0000256" key="4">
    <source>
        <dbReference type="ARBA" id="ARBA00022448"/>
    </source>
</evidence>
<dbReference type="Pfam" id="PF06682">
    <property type="entry name" value="SARAF"/>
    <property type="match status" value="1"/>
</dbReference>
<comment type="caution">
    <text evidence="17">The sequence shown here is derived from an EMBL/GenBank/DDBJ whole genome shotgun (WGS) entry which is preliminary data.</text>
</comment>
<keyword evidence="5" id="KW-0109">Calcium transport</keyword>
<evidence type="ECO:0000256" key="9">
    <source>
        <dbReference type="ARBA" id="ARBA00022837"/>
    </source>
</evidence>
<evidence type="ECO:0000256" key="8">
    <source>
        <dbReference type="ARBA" id="ARBA00022824"/>
    </source>
</evidence>
<keyword evidence="7 16" id="KW-0732">Signal</keyword>
<dbReference type="OrthoDB" id="20303at2759"/>
<evidence type="ECO:0000313" key="18">
    <source>
        <dbReference type="Proteomes" id="UP000326924"/>
    </source>
</evidence>
<feature type="region of interest" description="Disordered" evidence="14">
    <location>
        <begin position="180"/>
        <end position="234"/>
    </location>
</feature>
<evidence type="ECO:0000256" key="11">
    <source>
        <dbReference type="ARBA" id="ARBA00023065"/>
    </source>
</evidence>
<dbReference type="GO" id="GO:0006816">
    <property type="term" value="P:calcium ion transport"/>
    <property type="evidence" value="ECO:0007669"/>
    <property type="project" value="UniProtKB-KW"/>
</dbReference>
<evidence type="ECO:0000256" key="5">
    <source>
        <dbReference type="ARBA" id="ARBA00022568"/>
    </source>
</evidence>
<feature type="transmembrane region" description="Helical" evidence="15">
    <location>
        <begin position="153"/>
        <end position="175"/>
    </location>
</feature>
<comment type="subcellular location">
    <subcellularLocation>
        <location evidence="1">Endoplasmic reticulum membrane</location>
        <topology evidence="1">Single-pass type I membrane protein</topology>
    </subcellularLocation>
</comment>
<dbReference type="GO" id="GO:2001256">
    <property type="term" value="P:regulation of store-operated calcium entry"/>
    <property type="evidence" value="ECO:0007669"/>
    <property type="project" value="InterPro"/>
</dbReference>
<sequence length="303" mass="32791">MKLRPALLALFGLLFTDSAIAFGRNDKVLLSKVHSLTLRNDQKTTGRRLAPIPQLKCVGGDAKGLYEVDVMRCTNMGSDYGDEDMSWSCTADVPSYFKLGSTDVLCEGYNSAEDPYVLKGSCGVEYRLWLTDAGYEKYGNSFSRLSAQAGENGIWGLFFSIIFFSFLGIIIWGAWKNSATAPRPTTQRRPASNNGRPWFGGGGGDDPPPPYDPRPPGYYSKSTSTTTSGEGWRPGFWTGAAAGATGAYLAGMGRNRDREAERYVYGSGRPVRGFGGGGSSFAESSSAGATRRETTGFGQTRRR</sequence>
<keyword evidence="18" id="KW-1185">Reference proteome</keyword>
<reference evidence="17 18" key="1">
    <citation type="submission" date="2019-09" db="EMBL/GenBank/DDBJ databases">
        <title>Draft genome of the ectomycorrhizal ascomycete Sphaerosporella brunnea.</title>
        <authorList>
            <consortium name="DOE Joint Genome Institute"/>
            <person name="Benucci G.M."/>
            <person name="Marozzi G."/>
            <person name="Antonielli L."/>
            <person name="Sanchez S."/>
            <person name="Marco P."/>
            <person name="Wang X."/>
            <person name="Falini L.B."/>
            <person name="Barry K."/>
            <person name="Haridas S."/>
            <person name="Lipzen A."/>
            <person name="Labutti K."/>
            <person name="Grigoriev I.V."/>
            <person name="Murat C."/>
            <person name="Martin F."/>
            <person name="Albertini E."/>
            <person name="Donnini D."/>
            <person name="Bonito G."/>
        </authorList>
    </citation>
    <scope>NUCLEOTIDE SEQUENCE [LARGE SCALE GENOMIC DNA]</scope>
    <source>
        <strain evidence="17 18">Sb_GMNB300</strain>
    </source>
</reference>
<evidence type="ECO:0000313" key="17">
    <source>
        <dbReference type="EMBL" id="KAA8911083.1"/>
    </source>
</evidence>
<evidence type="ECO:0000256" key="2">
    <source>
        <dbReference type="ARBA" id="ARBA00006833"/>
    </source>
</evidence>
<feature type="compositionally biased region" description="Polar residues" evidence="14">
    <location>
        <begin position="180"/>
        <end position="195"/>
    </location>
</feature>
<evidence type="ECO:0000256" key="1">
    <source>
        <dbReference type="ARBA" id="ARBA00004115"/>
    </source>
</evidence>
<dbReference type="Proteomes" id="UP000326924">
    <property type="component" value="Unassembled WGS sequence"/>
</dbReference>
<keyword evidence="11" id="KW-0406">Ion transport</keyword>
<evidence type="ECO:0000256" key="14">
    <source>
        <dbReference type="SAM" id="MobiDB-lite"/>
    </source>
</evidence>
<proteinExistence type="inferred from homology"/>
<dbReference type="GO" id="GO:0005789">
    <property type="term" value="C:endoplasmic reticulum membrane"/>
    <property type="evidence" value="ECO:0007669"/>
    <property type="project" value="UniProtKB-SubCell"/>
</dbReference>
<keyword evidence="10 15" id="KW-1133">Transmembrane helix</keyword>
<evidence type="ECO:0000256" key="12">
    <source>
        <dbReference type="ARBA" id="ARBA00023136"/>
    </source>
</evidence>
<keyword evidence="9" id="KW-0106">Calcium</keyword>
<dbReference type="AlphaFoldDB" id="A0A5J5F4C4"/>
<keyword evidence="4" id="KW-0813">Transport</keyword>
<accession>A0A5J5F4C4</accession>
<evidence type="ECO:0000256" key="7">
    <source>
        <dbReference type="ARBA" id="ARBA00022729"/>
    </source>
</evidence>
<comment type="similarity">
    <text evidence="2">Belongs to the SARAF family.</text>
</comment>
<feature type="compositionally biased region" description="Low complexity" evidence="14">
    <location>
        <begin position="217"/>
        <end position="228"/>
    </location>
</feature>
<evidence type="ECO:0000256" key="16">
    <source>
        <dbReference type="SAM" id="SignalP"/>
    </source>
</evidence>
<dbReference type="PANTHER" id="PTHR15929">
    <property type="entry name" value="STORE-OPERATED CALCIUM ENTRY-ASSOCIATED REGULATORY FACTOR"/>
    <property type="match status" value="1"/>
</dbReference>
<keyword evidence="6 15" id="KW-0812">Transmembrane</keyword>
<evidence type="ECO:0000256" key="6">
    <source>
        <dbReference type="ARBA" id="ARBA00022692"/>
    </source>
</evidence>
<evidence type="ECO:0000256" key="3">
    <source>
        <dbReference type="ARBA" id="ARBA00016584"/>
    </source>
</evidence>
<feature type="region of interest" description="Disordered" evidence="14">
    <location>
        <begin position="268"/>
        <end position="303"/>
    </location>
</feature>
<name>A0A5J5F4C4_9PEZI</name>
<feature type="signal peptide" evidence="16">
    <location>
        <begin position="1"/>
        <end position="21"/>
    </location>
</feature>
<dbReference type="InParanoid" id="A0A5J5F4C4"/>
<gene>
    <name evidence="17" type="ORF">FN846DRAFT_464038</name>
</gene>
<evidence type="ECO:0000256" key="13">
    <source>
        <dbReference type="ARBA" id="ARBA00031116"/>
    </source>
</evidence>
<evidence type="ECO:0000256" key="10">
    <source>
        <dbReference type="ARBA" id="ARBA00022989"/>
    </source>
</evidence>
<feature type="chain" id="PRO_5023826949" description="Store-operated calcium entry-associated regulatory factor" evidence="16">
    <location>
        <begin position="22"/>
        <end position="303"/>
    </location>
</feature>
<dbReference type="EMBL" id="VXIS01000039">
    <property type="protein sequence ID" value="KAA8911083.1"/>
    <property type="molecule type" value="Genomic_DNA"/>
</dbReference>
<dbReference type="InterPro" id="IPR009567">
    <property type="entry name" value="SARAF"/>
</dbReference>
<dbReference type="PANTHER" id="PTHR15929:SF0">
    <property type="entry name" value="STORE-OPERATED CALCIUM ENTRY-ASSOCIATED REGULATORY FACTOR"/>
    <property type="match status" value="1"/>
</dbReference>
<keyword evidence="12 15" id="KW-0472">Membrane</keyword>